<sequence length="357" mass="41050">MINVTKAYLPDITSYKNYIDKIFNSGWLTNNGQFVQKLEKRLQEYLNVKNLILVSNGTIALQLAYRALELSEEVITTPFTFAATVSSQVWEGLRPIFADINSETFCIDYKQIENSITKKSKAIVPVHVFGNACDIDEIQKIANKNNLKVIYDAAHAFGVKYKNKSILSYGDISTISFHSTKLFHTIEGGAIVVNDDELYDKLKLMINFGIRGPEKIEGLGINAKMNEFQAAMGLCVLEDIDKILEGRKRVHNFYMDNLSKELQLQKYNEYCTRNYAYFPVVFKTDEVLMNIIKELNENDIFPRRYFYPSLDTLNYLKNSKYMPISNNVSNKILCLPIYDSLEEEKLKQIVAIINRNL</sequence>
<evidence type="ECO:0000256" key="3">
    <source>
        <dbReference type="PIRSR" id="PIRSR000390-1"/>
    </source>
</evidence>
<evidence type="ECO:0000256" key="4">
    <source>
        <dbReference type="PIRSR" id="PIRSR000390-2"/>
    </source>
</evidence>
<keyword evidence="6" id="KW-0032">Aminotransferase</keyword>
<feature type="active site" description="Proton acceptor" evidence="3">
    <location>
        <position position="181"/>
    </location>
</feature>
<dbReference type="RefSeq" id="WP_041896950.1">
    <property type="nucleotide sequence ID" value="NZ_CP010086.2"/>
</dbReference>
<dbReference type="Gene3D" id="3.40.640.10">
    <property type="entry name" value="Type I PLP-dependent aspartate aminotransferase-like (Major domain)"/>
    <property type="match status" value="1"/>
</dbReference>
<name>A0A0B5QN85_CLOBE</name>
<reference evidence="7" key="1">
    <citation type="submission" date="2014-12" db="EMBL/GenBank/DDBJ databases">
        <title>Genome sequence of Clostridium beijerinckii strain 59B.</title>
        <authorList>
            <person name="Little G.T."/>
            <person name="Minton N.P."/>
        </authorList>
    </citation>
    <scope>NUCLEOTIDE SEQUENCE [LARGE SCALE GENOMIC DNA]</scope>
    <source>
        <strain evidence="7">59B</strain>
    </source>
</reference>
<accession>A0A0B5QN85</accession>
<evidence type="ECO:0000313" key="6">
    <source>
        <dbReference type="EMBL" id="AJG99487.1"/>
    </source>
</evidence>
<dbReference type="InterPro" id="IPR000653">
    <property type="entry name" value="DegT/StrS_aminotransferase"/>
</dbReference>
<dbReference type="PIRSF" id="PIRSF000390">
    <property type="entry name" value="PLP_StrS"/>
    <property type="match status" value="1"/>
</dbReference>
<dbReference type="SUPFAM" id="SSF53383">
    <property type="entry name" value="PLP-dependent transferases"/>
    <property type="match status" value="1"/>
</dbReference>
<feature type="modified residue" description="N6-(pyridoxal phosphate)lysine" evidence="4">
    <location>
        <position position="181"/>
    </location>
</feature>
<organism evidence="6 7">
    <name type="scientific">Clostridium beijerinckii</name>
    <name type="common">Clostridium MP</name>
    <dbReference type="NCBI Taxonomy" id="1520"/>
    <lineage>
        <taxon>Bacteria</taxon>
        <taxon>Bacillati</taxon>
        <taxon>Bacillota</taxon>
        <taxon>Clostridia</taxon>
        <taxon>Eubacteriales</taxon>
        <taxon>Clostridiaceae</taxon>
        <taxon>Clostridium</taxon>
    </lineage>
</organism>
<dbReference type="OrthoDB" id="9810913at2"/>
<dbReference type="PANTHER" id="PTHR30244">
    <property type="entry name" value="TRANSAMINASE"/>
    <property type="match status" value="1"/>
</dbReference>
<keyword evidence="6" id="KW-0808">Transferase</keyword>
<gene>
    <name evidence="6" type="ORF">LF65_02917</name>
</gene>
<dbReference type="GO" id="GO:0030170">
    <property type="term" value="F:pyridoxal phosphate binding"/>
    <property type="evidence" value="ECO:0007669"/>
    <property type="project" value="TreeGrafter"/>
</dbReference>
<proteinExistence type="inferred from homology"/>
<evidence type="ECO:0000313" key="7">
    <source>
        <dbReference type="Proteomes" id="UP000031866"/>
    </source>
</evidence>
<dbReference type="AlphaFoldDB" id="A0A0B5QN85"/>
<comment type="similarity">
    <text evidence="2 5">Belongs to the DegT/DnrJ/EryC1 family.</text>
</comment>
<keyword evidence="1 4" id="KW-0663">Pyridoxal phosphate</keyword>
<evidence type="ECO:0000256" key="5">
    <source>
        <dbReference type="RuleBase" id="RU004508"/>
    </source>
</evidence>
<dbReference type="PANTHER" id="PTHR30244:SF9">
    <property type="entry name" value="PROTEIN RV3402C"/>
    <property type="match status" value="1"/>
</dbReference>
<dbReference type="CDD" id="cd00616">
    <property type="entry name" value="AHBA_syn"/>
    <property type="match status" value="1"/>
</dbReference>
<dbReference type="Proteomes" id="UP000031866">
    <property type="component" value="Chromosome"/>
</dbReference>
<dbReference type="InterPro" id="IPR015421">
    <property type="entry name" value="PyrdxlP-dep_Trfase_major"/>
</dbReference>
<dbReference type="STRING" id="1520.LF65_02917"/>
<dbReference type="KEGG" id="cbei:LF65_02917"/>
<protein>
    <submittedName>
        <fullName evidence="6">Aminotransferase DegT</fullName>
    </submittedName>
</protein>
<dbReference type="EMBL" id="CP010086">
    <property type="protein sequence ID" value="AJG99487.1"/>
    <property type="molecule type" value="Genomic_DNA"/>
</dbReference>
<dbReference type="GO" id="GO:0000271">
    <property type="term" value="P:polysaccharide biosynthetic process"/>
    <property type="evidence" value="ECO:0007669"/>
    <property type="project" value="TreeGrafter"/>
</dbReference>
<evidence type="ECO:0000256" key="1">
    <source>
        <dbReference type="ARBA" id="ARBA00022898"/>
    </source>
</evidence>
<dbReference type="InterPro" id="IPR015424">
    <property type="entry name" value="PyrdxlP-dep_Trfase"/>
</dbReference>
<dbReference type="GO" id="GO:0008483">
    <property type="term" value="F:transaminase activity"/>
    <property type="evidence" value="ECO:0007669"/>
    <property type="project" value="UniProtKB-KW"/>
</dbReference>
<dbReference type="Pfam" id="PF01041">
    <property type="entry name" value="DegT_DnrJ_EryC1"/>
    <property type="match status" value="1"/>
</dbReference>
<evidence type="ECO:0000256" key="2">
    <source>
        <dbReference type="ARBA" id="ARBA00037999"/>
    </source>
</evidence>